<name>A0A9D1CG31_9FIRM</name>
<feature type="transmembrane region" description="Helical" evidence="2">
    <location>
        <begin position="12"/>
        <end position="30"/>
    </location>
</feature>
<evidence type="ECO:0000256" key="1">
    <source>
        <dbReference type="SAM" id="MobiDB-lite"/>
    </source>
</evidence>
<sequence>MTGLKAVLSDKAVWVAVVGLVAGIAVALGFNESLVATISGGVLSVVSVVLMALMGVKKAKGTKQTASDPEQPDADDQESDGLG</sequence>
<organism evidence="3 4">
    <name type="scientific">Candidatus Enterenecus faecium</name>
    <dbReference type="NCBI Taxonomy" id="2840780"/>
    <lineage>
        <taxon>Bacteria</taxon>
        <taxon>Bacillati</taxon>
        <taxon>Bacillota</taxon>
        <taxon>Clostridia</taxon>
        <taxon>Eubacteriales</taxon>
        <taxon>Candidatus Enterenecus</taxon>
    </lineage>
</organism>
<proteinExistence type="predicted"/>
<keyword evidence="2" id="KW-0812">Transmembrane</keyword>
<feature type="compositionally biased region" description="Acidic residues" evidence="1">
    <location>
        <begin position="70"/>
        <end position="83"/>
    </location>
</feature>
<reference evidence="3" key="2">
    <citation type="journal article" date="2021" name="PeerJ">
        <title>Extensive microbial diversity within the chicken gut microbiome revealed by metagenomics and culture.</title>
        <authorList>
            <person name="Gilroy R."/>
            <person name="Ravi A."/>
            <person name="Getino M."/>
            <person name="Pursley I."/>
            <person name="Horton D.L."/>
            <person name="Alikhan N.F."/>
            <person name="Baker D."/>
            <person name="Gharbi K."/>
            <person name="Hall N."/>
            <person name="Watson M."/>
            <person name="Adriaenssens E.M."/>
            <person name="Foster-Nyarko E."/>
            <person name="Jarju S."/>
            <person name="Secka A."/>
            <person name="Antonio M."/>
            <person name="Oren A."/>
            <person name="Chaudhuri R.R."/>
            <person name="La Ragione R."/>
            <person name="Hildebrand F."/>
            <person name="Pallen M.J."/>
        </authorList>
    </citation>
    <scope>NUCLEOTIDE SEQUENCE</scope>
    <source>
        <strain evidence="3">ChiGjej2B2-12916</strain>
    </source>
</reference>
<evidence type="ECO:0000313" key="3">
    <source>
        <dbReference type="EMBL" id="HIQ60606.1"/>
    </source>
</evidence>
<feature type="region of interest" description="Disordered" evidence="1">
    <location>
        <begin position="59"/>
        <end position="83"/>
    </location>
</feature>
<comment type="caution">
    <text evidence="3">The sequence shown here is derived from an EMBL/GenBank/DDBJ whole genome shotgun (WGS) entry which is preliminary data.</text>
</comment>
<dbReference type="EMBL" id="DVFO01000031">
    <property type="protein sequence ID" value="HIQ60606.1"/>
    <property type="molecule type" value="Genomic_DNA"/>
</dbReference>
<evidence type="ECO:0000313" key="4">
    <source>
        <dbReference type="Proteomes" id="UP000886879"/>
    </source>
</evidence>
<keyword evidence="2" id="KW-1133">Transmembrane helix</keyword>
<keyword evidence="2" id="KW-0472">Membrane</keyword>
<gene>
    <name evidence="3" type="ORF">IAD31_03300</name>
</gene>
<reference evidence="3" key="1">
    <citation type="submission" date="2020-10" db="EMBL/GenBank/DDBJ databases">
        <authorList>
            <person name="Gilroy R."/>
        </authorList>
    </citation>
    <scope>NUCLEOTIDE SEQUENCE</scope>
    <source>
        <strain evidence="3">ChiGjej2B2-12916</strain>
    </source>
</reference>
<feature type="transmembrane region" description="Helical" evidence="2">
    <location>
        <begin position="36"/>
        <end position="56"/>
    </location>
</feature>
<dbReference type="Proteomes" id="UP000886879">
    <property type="component" value="Unassembled WGS sequence"/>
</dbReference>
<dbReference type="AlphaFoldDB" id="A0A9D1CG31"/>
<evidence type="ECO:0000256" key="2">
    <source>
        <dbReference type="SAM" id="Phobius"/>
    </source>
</evidence>
<protein>
    <submittedName>
        <fullName evidence="3">Uncharacterized protein</fullName>
    </submittedName>
</protein>
<accession>A0A9D1CG31</accession>